<dbReference type="AlphaFoldDB" id="A0A9X3NLN3"/>
<dbReference type="Gene3D" id="3.40.710.10">
    <property type="entry name" value="DD-peptidase/beta-lactamase superfamily"/>
    <property type="match status" value="2"/>
</dbReference>
<feature type="chain" id="PRO_5040992625" evidence="3">
    <location>
        <begin position="46"/>
        <end position="542"/>
    </location>
</feature>
<dbReference type="EC" id="3.4.16.4" evidence="4"/>
<dbReference type="GO" id="GO:0006508">
    <property type="term" value="P:proteolysis"/>
    <property type="evidence" value="ECO:0007669"/>
    <property type="project" value="InterPro"/>
</dbReference>
<dbReference type="RefSeq" id="WP_270070057.1">
    <property type="nucleotide sequence ID" value="NZ_JAJAQC010000001.1"/>
</dbReference>
<dbReference type="Gene3D" id="3.50.80.20">
    <property type="entry name" value="D-Ala-D-Ala carboxypeptidase C, peptidase S13"/>
    <property type="match status" value="1"/>
</dbReference>
<dbReference type="GO" id="GO:0000270">
    <property type="term" value="P:peptidoglycan metabolic process"/>
    <property type="evidence" value="ECO:0007669"/>
    <property type="project" value="TreeGrafter"/>
</dbReference>
<keyword evidence="4" id="KW-0121">Carboxypeptidase</keyword>
<evidence type="ECO:0000256" key="3">
    <source>
        <dbReference type="SAM" id="SignalP"/>
    </source>
</evidence>
<dbReference type="PRINTS" id="PR00922">
    <property type="entry name" value="DADACBPTASE3"/>
</dbReference>
<keyword evidence="2 4" id="KW-0378">Hydrolase</keyword>
<dbReference type="SUPFAM" id="SSF56601">
    <property type="entry name" value="beta-lactamase/transpeptidase-like"/>
    <property type="match status" value="1"/>
</dbReference>
<protein>
    <submittedName>
        <fullName evidence="4">D-alanyl-D-alanine carboxypeptidase/D-alanyl-D-alanine-endopeptidase</fullName>
        <ecNumber evidence="4">3.4.16.4</ecNumber>
    </submittedName>
</protein>
<accession>A0A9X3NLN3</accession>
<organism evidence="4 5">
    <name type="scientific">Streptomonospora mangrovi</name>
    <dbReference type="NCBI Taxonomy" id="2883123"/>
    <lineage>
        <taxon>Bacteria</taxon>
        <taxon>Bacillati</taxon>
        <taxon>Actinomycetota</taxon>
        <taxon>Actinomycetes</taxon>
        <taxon>Streptosporangiales</taxon>
        <taxon>Nocardiopsidaceae</taxon>
        <taxon>Streptomonospora</taxon>
    </lineage>
</organism>
<comment type="caution">
    <text evidence="4">The sequence shown here is derived from an EMBL/GenBank/DDBJ whole genome shotgun (WGS) entry which is preliminary data.</text>
</comment>
<gene>
    <name evidence="4" type="primary">dacB</name>
    <name evidence="4" type="ORF">LG943_00165</name>
</gene>
<dbReference type="NCBIfam" id="TIGR00666">
    <property type="entry name" value="PBP4"/>
    <property type="match status" value="1"/>
</dbReference>
<evidence type="ECO:0000313" key="4">
    <source>
        <dbReference type="EMBL" id="MDA0562760.1"/>
    </source>
</evidence>
<evidence type="ECO:0000256" key="2">
    <source>
        <dbReference type="ARBA" id="ARBA00022801"/>
    </source>
</evidence>
<dbReference type="PANTHER" id="PTHR30023">
    <property type="entry name" value="D-ALANYL-D-ALANINE CARBOXYPEPTIDASE"/>
    <property type="match status" value="1"/>
</dbReference>
<dbReference type="InterPro" id="IPR012338">
    <property type="entry name" value="Beta-lactam/transpept-like"/>
</dbReference>
<keyword evidence="4" id="KW-0645">Protease</keyword>
<dbReference type="GO" id="GO:0009002">
    <property type="term" value="F:serine-type D-Ala-D-Ala carboxypeptidase activity"/>
    <property type="evidence" value="ECO:0007669"/>
    <property type="project" value="UniProtKB-EC"/>
</dbReference>
<proteinExistence type="inferred from homology"/>
<dbReference type="InterPro" id="IPR000667">
    <property type="entry name" value="Peptidase_S13"/>
</dbReference>
<reference evidence="4" key="1">
    <citation type="submission" date="2021-10" db="EMBL/GenBank/DDBJ databases">
        <title>Streptomonospora sp. nov., isolated from mangrove soil.</title>
        <authorList>
            <person name="Chen X."/>
            <person name="Ge X."/>
            <person name="Liu W."/>
        </authorList>
    </citation>
    <scope>NUCLEOTIDE SEQUENCE</scope>
    <source>
        <strain evidence="4">S1-112</strain>
    </source>
</reference>
<dbReference type="PANTHER" id="PTHR30023:SF0">
    <property type="entry name" value="PENICILLIN-SENSITIVE CARBOXYPEPTIDASE A"/>
    <property type="match status" value="1"/>
</dbReference>
<sequence length="542" mass="55355">MSIRNPPTPVPAAAPRRGRAVARLGSAAVAATAAAALVAAGSAPAAADTATGVADLRADIEALLADPALEGATSGVVVTSLTRGDVLYRNEPRTQVVPASNAKLLTSAAALEVLGADYRFTTSVAAGEDPGDGVVDGDLYLVGTGDPTLTPEAVDKLAAEVAAAGVTEVTGDLLADDTWFDSERYLPEWDPTDAPYYYAAQISALTVAANTDYDTGVVDVDAQAGGAAGDPVDVALEPMTDNLSLDNRAETGASGSTSTFGVNRATGTNEFTAEGALPVEQTYSTLRTVHEPTDHAAHLFAAALAEHGVAVAGEVGRGAAPEAADQVAARSSMPLRELLTPFMKLSNNPHAEILMKAMGQEESGEGTWAAGIDAATEALGDMGVNTRKVDLVDGSGLSHSDRVTAQAVMDVLEEARAEPWFGVWRDSLPLAGHPDRLVGGTLTSRMRDTPAEGNVQAKTGSLTGASALSGYVTAAGGEELAFTVINNGYSGAAPRGVQDAIAVRLAEFTRGGTVDVVRPMAAERTSPTAPDADLECTWAGTC</sequence>
<keyword evidence="3" id="KW-0732">Signal</keyword>
<evidence type="ECO:0000313" key="5">
    <source>
        <dbReference type="Proteomes" id="UP001140076"/>
    </source>
</evidence>
<dbReference type="Proteomes" id="UP001140076">
    <property type="component" value="Unassembled WGS sequence"/>
</dbReference>
<dbReference type="Pfam" id="PF02113">
    <property type="entry name" value="Peptidase_S13"/>
    <property type="match status" value="1"/>
</dbReference>
<keyword evidence="5" id="KW-1185">Reference proteome</keyword>
<dbReference type="EMBL" id="JAJAQC010000001">
    <property type="protein sequence ID" value="MDA0562760.1"/>
    <property type="molecule type" value="Genomic_DNA"/>
</dbReference>
<comment type="similarity">
    <text evidence="1">Belongs to the peptidase S13 family.</text>
</comment>
<feature type="signal peptide" evidence="3">
    <location>
        <begin position="1"/>
        <end position="45"/>
    </location>
</feature>
<name>A0A9X3NLN3_9ACTN</name>
<evidence type="ECO:0000256" key="1">
    <source>
        <dbReference type="ARBA" id="ARBA00006096"/>
    </source>
</evidence>